<accession>A0A0B7AR41</accession>
<gene>
    <name evidence="1" type="primary">ORF137256</name>
</gene>
<evidence type="ECO:0000313" key="1">
    <source>
        <dbReference type="EMBL" id="CEK83474.1"/>
    </source>
</evidence>
<organism evidence="1">
    <name type="scientific">Arion vulgaris</name>
    <dbReference type="NCBI Taxonomy" id="1028688"/>
    <lineage>
        <taxon>Eukaryota</taxon>
        <taxon>Metazoa</taxon>
        <taxon>Spiralia</taxon>
        <taxon>Lophotrochozoa</taxon>
        <taxon>Mollusca</taxon>
        <taxon>Gastropoda</taxon>
        <taxon>Heterobranchia</taxon>
        <taxon>Euthyneura</taxon>
        <taxon>Panpulmonata</taxon>
        <taxon>Eupulmonata</taxon>
        <taxon>Stylommatophora</taxon>
        <taxon>Helicina</taxon>
        <taxon>Arionoidea</taxon>
        <taxon>Arionidae</taxon>
        <taxon>Arion</taxon>
    </lineage>
</organism>
<dbReference type="EMBL" id="HACG01036609">
    <property type="protein sequence ID" value="CEK83474.1"/>
    <property type="molecule type" value="Transcribed_RNA"/>
</dbReference>
<sequence length="71" mass="7993">MEKMDSGLTDSLSMTDAEASHLAYERNSEGLLWWQSSAQEKLFDDVFAVYGFRHSQRAGLALLNDFCVKAC</sequence>
<proteinExistence type="predicted"/>
<name>A0A0B7AR41_9EUPU</name>
<protein>
    <submittedName>
        <fullName evidence="1">Uncharacterized protein</fullName>
    </submittedName>
</protein>
<dbReference type="AlphaFoldDB" id="A0A0B7AR41"/>
<feature type="non-terminal residue" evidence="1">
    <location>
        <position position="71"/>
    </location>
</feature>
<reference evidence="1" key="1">
    <citation type="submission" date="2014-12" db="EMBL/GenBank/DDBJ databases">
        <title>Insight into the proteome of Arion vulgaris.</title>
        <authorList>
            <person name="Aradska J."/>
            <person name="Bulat T."/>
            <person name="Smidak R."/>
            <person name="Sarate P."/>
            <person name="Gangsoo J."/>
            <person name="Sialana F."/>
            <person name="Bilban M."/>
            <person name="Lubec G."/>
        </authorList>
    </citation>
    <scope>NUCLEOTIDE SEQUENCE</scope>
    <source>
        <tissue evidence="1">Skin</tissue>
    </source>
</reference>